<name>A0A9E2KMX1_9GAMM</name>
<comment type="similarity">
    <text evidence="5">Belongs to the RimM family.</text>
</comment>
<dbReference type="GO" id="GO:0005737">
    <property type="term" value="C:cytoplasm"/>
    <property type="evidence" value="ECO:0007669"/>
    <property type="project" value="UniProtKB-SubCell"/>
</dbReference>
<dbReference type="InterPro" id="IPR011033">
    <property type="entry name" value="PRC_barrel-like_sf"/>
</dbReference>
<proteinExistence type="inferred from homology"/>
<evidence type="ECO:0000313" key="9">
    <source>
        <dbReference type="Proteomes" id="UP000824150"/>
    </source>
</evidence>
<dbReference type="EMBL" id="JAHLFG010000018">
    <property type="protein sequence ID" value="MBU3826184.1"/>
    <property type="molecule type" value="Genomic_DNA"/>
</dbReference>
<keyword evidence="1 5" id="KW-0963">Cytoplasm</keyword>
<dbReference type="InterPro" id="IPR011961">
    <property type="entry name" value="RimM"/>
</dbReference>
<comment type="subunit">
    <text evidence="5">Binds ribosomal protein uS19.</text>
</comment>
<evidence type="ECO:0000256" key="1">
    <source>
        <dbReference type="ARBA" id="ARBA00022490"/>
    </source>
</evidence>
<accession>A0A9E2KMX1</accession>
<evidence type="ECO:0000259" key="7">
    <source>
        <dbReference type="Pfam" id="PF05239"/>
    </source>
</evidence>
<dbReference type="PANTHER" id="PTHR33692:SF1">
    <property type="entry name" value="RIBOSOME MATURATION FACTOR RIMM"/>
    <property type="match status" value="1"/>
</dbReference>
<evidence type="ECO:0000256" key="4">
    <source>
        <dbReference type="ARBA" id="ARBA00023186"/>
    </source>
</evidence>
<reference evidence="8" key="2">
    <citation type="submission" date="2021-04" db="EMBL/GenBank/DDBJ databases">
        <authorList>
            <person name="Gilroy R."/>
        </authorList>
    </citation>
    <scope>NUCLEOTIDE SEQUENCE</scope>
    <source>
        <strain evidence="8">687</strain>
    </source>
</reference>
<dbReference type="AlphaFoldDB" id="A0A9E2KMX1"/>
<dbReference type="Gene3D" id="2.40.30.60">
    <property type="entry name" value="RimM"/>
    <property type="match status" value="1"/>
</dbReference>
<protein>
    <recommendedName>
        <fullName evidence="5">Ribosome maturation factor RimM</fullName>
    </recommendedName>
</protein>
<dbReference type="InterPro" id="IPR027275">
    <property type="entry name" value="PRC-brl_dom"/>
</dbReference>
<dbReference type="NCBIfam" id="TIGR02273">
    <property type="entry name" value="16S_RimM"/>
    <property type="match status" value="1"/>
</dbReference>
<dbReference type="InterPro" id="IPR002676">
    <property type="entry name" value="RimM_N"/>
</dbReference>
<dbReference type="GO" id="GO:0042274">
    <property type="term" value="P:ribosomal small subunit biogenesis"/>
    <property type="evidence" value="ECO:0007669"/>
    <property type="project" value="UniProtKB-UniRule"/>
</dbReference>
<dbReference type="GO" id="GO:0005840">
    <property type="term" value="C:ribosome"/>
    <property type="evidence" value="ECO:0007669"/>
    <property type="project" value="InterPro"/>
</dbReference>
<evidence type="ECO:0000259" key="6">
    <source>
        <dbReference type="Pfam" id="PF01782"/>
    </source>
</evidence>
<dbReference type="InterPro" id="IPR009000">
    <property type="entry name" value="Transl_B-barrel_sf"/>
</dbReference>
<dbReference type="Pfam" id="PF01782">
    <property type="entry name" value="RimM"/>
    <property type="match status" value="1"/>
</dbReference>
<dbReference type="GO" id="GO:0006364">
    <property type="term" value="P:rRNA processing"/>
    <property type="evidence" value="ECO:0007669"/>
    <property type="project" value="UniProtKB-UniRule"/>
</dbReference>
<keyword evidence="4 5" id="KW-0143">Chaperone</keyword>
<dbReference type="HAMAP" id="MF_00014">
    <property type="entry name" value="Ribosome_mat_RimM"/>
    <property type="match status" value="1"/>
</dbReference>
<dbReference type="Proteomes" id="UP000824150">
    <property type="component" value="Unassembled WGS sequence"/>
</dbReference>
<dbReference type="SUPFAM" id="SSF50346">
    <property type="entry name" value="PRC-barrel domain"/>
    <property type="match status" value="1"/>
</dbReference>
<comment type="caution">
    <text evidence="8">The sequence shown here is derived from an EMBL/GenBank/DDBJ whole genome shotgun (WGS) entry which is preliminary data.</text>
</comment>
<sequence>MGRLGAVYGIKGYIKVQSFTERPENLFDYSPWFIRRRGEDWREVSVAAWQPHQQGFIVKLDGVDTREQAVLYTGMDIGIKRSSLPPTAKDEFYLADLEGCKVIGLNEVCLGIVSRIVDHGAAPIMVVSPSDLKKDGPKERLIPFVMGPIVSALDLDARVIRVEWGEDY</sequence>
<evidence type="ECO:0000256" key="2">
    <source>
        <dbReference type="ARBA" id="ARBA00022517"/>
    </source>
</evidence>
<comment type="domain">
    <text evidence="5">The PRC barrel domain binds ribosomal protein uS19.</text>
</comment>
<keyword evidence="2 5" id="KW-0690">Ribosome biogenesis</keyword>
<feature type="domain" description="PRC-barrel" evidence="7">
    <location>
        <begin position="90"/>
        <end position="163"/>
    </location>
</feature>
<evidence type="ECO:0000256" key="5">
    <source>
        <dbReference type="HAMAP-Rule" id="MF_00014"/>
    </source>
</evidence>
<organism evidence="8 9">
    <name type="scientific">Candidatus Anaerobiospirillum merdipullorum</name>
    <dbReference type="NCBI Taxonomy" id="2838450"/>
    <lineage>
        <taxon>Bacteria</taxon>
        <taxon>Pseudomonadati</taxon>
        <taxon>Pseudomonadota</taxon>
        <taxon>Gammaproteobacteria</taxon>
        <taxon>Aeromonadales</taxon>
        <taxon>Succinivibrionaceae</taxon>
        <taxon>Anaerobiospirillum</taxon>
    </lineage>
</organism>
<dbReference type="GO" id="GO:0043022">
    <property type="term" value="F:ribosome binding"/>
    <property type="evidence" value="ECO:0007669"/>
    <property type="project" value="InterPro"/>
</dbReference>
<evidence type="ECO:0000313" key="8">
    <source>
        <dbReference type="EMBL" id="MBU3826184.1"/>
    </source>
</evidence>
<dbReference type="SUPFAM" id="SSF50447">
    <property type="entry name" value="Translation proteins"/>
    <property type="match status" value="1"/>
</dbReference>
<reference evidence="8" key="1">
    <citation type="journal article" date="2021" name="PeerJ">
        <title>Extensive microbial diversity within the chicken gut microbiome revealed by metagenomics and culture.</title>
        <authorList>
            <person name="Gilroy R."/>
            <person name="Ravi A."/>
            <person name="Getino M."/>
            <person name="Pursley I."/>
            <person name="Horton D.L."/>
            <person name="Alikhan N.F."/>
            <person name="Baker D."/>
            <person name="Gharbi K."/>
            <person name="Hall N."/>
            <person name="Watson M."/>
            <person name="Adriaenssens E.M."/>
            <person name="Foster-Nyarko E."/>
            <person name="Jarju S."/>
            <person name="Secka A."/>
            <person name="Antonio M."/>
            <person name="Oren A."/>
            <person name="Chaudhuri R.R."/>
            <person name="La Ragione R."/>
            <person name="Hildebrand F."/>
            <person name="Pallen M.J."/>
        </authorList>
    </citation>
    <scope>NUCLEOTIDE SEQUENCE</scope>
    <source>
        <strain evidence="8">687</strain>
    </source>
</reference>
<dbReference type="InterPro" id="IPR036976">
    <property type="entry name" value="RimM_N_sf"/>
</dbReference>
<evidence type="ECO:0000256" key="3">
    <source>
        <dbReference type="ARBA" id="ARBA00022552"/>
    </source>
</evidence>
<dbReference type="Gene3D" id="2.30.30.240">
    <property type="entry name" value="PRC-barrel domain"/>
    <property type="match status" value="1"/>
</dbReference>
<dbReference type="PANTHER" id="PTHR33692">
    <property type="entry name" value="RIBOSOME MATURATION FACTOR RIMM"/>
    <property type="match status" value="1"/>
</dbReference>
<gene>
    <name evidence="5 8" type="primary">rimM</name>
    <name evidence="8" type="ORF">IAA31_01630</name>
</gene>
<feature type="domain" description="RimM N-terminal" evidence="6">
    <location>
        <begin position="1"/>
        <end position="82"/>
    </location>
</feature>
<comment type="function">
    <text evidence="5">An accessory protein needed during the final step in the assembly of 30S ribosomal subunit, possibly for assembly of the head region. Essential for efficient processing of 16S rRNA. May be needed both before and after RbfA during the maturation of 16S rRNA. It has affinity for free ribosomal 30S subunits but not for 70S ribosomes.</text>
</comment>
<keyword evidence="3 5" id="KW-0698">rRNA processing</keyword>
<comment type="subcellular location">
    <subcellularLocation>
        <location evidence="5">Cytoplasm</location>
    </subcellularLocation>
</comment>
<dbReference type="Pfam" id="PF05239">
    <property type="entry name" value="PRC"/>
    <property type="match status" value="1"/>
</dbReference>